<comment type="caution">
    <text evidence="11">The sequence shown here is derived from an EMBL/GenBank/DDBJ whole genome shotgun (WGS) entry which is preliminary data.</text>
</comment>
<accession>A0A545U119</accession>
<evidence type="ECO:0000313" key="12">
    <source>
        <dbReference type="Proteomes" id="UP000315252"/>
    </source>
</evidence>
<feature type="domain" description="BFD-like [2Fe-2S]-binding" evidence="10">
    <location>
        <begin position="2"/>
        <end position="50"/>
    </location>
</feature>
<reference evidence="11 12" key="1">
    <citation type="submission" date="2019-06" db="EMBL/GenBank/DDBJ databases">
        <title>Whole genome sequence for Rhodospirillaceae sp. R148.</title>
        <authorList>
            <person name="Wang G."/>
        </authorList>
    </citation>
    <scope>NUCLEOTIDE SEQUENCE [LARGE SCALE GENOMIC DNA]</scope>
    <source>
        <strain evidence="11 12">R148</strain>
    </source>
</reference>
<dbReference type="InterPro" id="IPR052371">
    <property type="entry name" value="BFD-associated_ferredoxin"/>
</dbReference>
<gene>
    <name evidence="11" type="ORF">FKG95_00665</name>
</gene>
<evidence type="ECO:0000256" key="7">
    <source>
        <dbReference type="ARBA" id="ARBA00039386"/>
    </source>
</evidence>
<organism evidence="11 12">
    <name type="scientific">Denitrobaculum tricleocarpae</name>
    <dbReference type="NCBI Taxonomy" id="2591009"/>
    <lineage>
        <taxon>Bacteria</taxon>
        <taxon>Pseudomonadati</taxon>
        <taxon>Pseudomonadota</taxon>
        <taxon>Alphaproteobacteria</taxon>
        <taxon>Rhodospirillales</taxon>
        <taxon>Rhodospirillaceae</taxon>
        <taxon>Denitrobaculum</taxon>
    </lineage>
</organism>
<keyword evidence="4" id="KW-0249">Electron transport</keyword>
<evidence type="ECO:0000256" key="6">
    <source>
        <dbReference type="ARBA" id="ARBA00023014"/>
    </source>
</evidence>
<evidence type="ECO:0000256" key="5">
    <source>
        <dbReference type="ARBA" id="ARBA00023004"/>
    </source>
</evidence>
<keyword evidence="12" id="KW-1185">Reference proteome</keyword>
<feature type="region of interest" description="Disordered" evidence="9">
    <location>
        <begin position="73"/>
        <end position="96"/>
    </location>
</feature>
<dbReference type="PANTHER" id="PTHR37424">
    <property type="entry name" value="BACTERIOFERRITIN-ASSOCIATED FERREDOXIN"/>
    <property type="match status" value="1"/>
</dbReference>
<evidence type="ECO:0000256" key="2">
    <source>
        <dbReference type="ARBA" id="ARBA00022714"/>
    </source>
</evidence>
<evidence type="ECO:0000259" key="10">
    <source>
        <dbReference type="Pfam" id="PF04324"/>
    </source>
</evidence>
<dbReference type="OrthoDB" id="7428628at2"/>
<evidence type="ECO:0000256" key="9">
    <source>
        <dbReference type="SAM" id="MobiDB-lite"/>
    </source>
</evidence>
<evidence type="ECO:0000256" key="1">
    <source>
        <dbReference type="ARBA" id="ARBA00022448"/>
    </source>
</evidence>
<evidence type="ECO:0000313" key="11">
    <source>
        <dbReference type="EMBL" id="TQV83148.1"/>
    </source>
</evidence>
<comment type="similarity">
    <text evidence="8">Belongs to the Bfd family.</text>
</comment>
<feature type="compositionally biased region" description="Polar residues" evidence="9">
    <location>
        <begin position="87"/>
        <end position="96"/>
    </location>
</feature>
<dbReference type="InterPro" id="IPR007419">
    <property type="entry name" value="BFD-like_2Fe2S-bd_dom"/>
</dbReference>
<protein>
    <recommendedName>
        <fullName evidence="7">Bacterioferritin-associated ferredoxin</fullName>
    </recommendedName>
</protein>
<dbReference type="EMBL" id="VHSH01000001">
    <property type="protein sequence ID" value="TQV83148.1"/>
    <property type="molecule type" value="Genomic_DNA"/>
</dbReference>
<dbReference type="Pfam" id="PF04324">
    <property type="entry name" value="Fer2_BFD"/>
    <property type="match status" value="1"/>
</dbReference>
<evidence type="ECO:0000256" key="8">
    <source>
        <dbReference type="ARBA" id="ARBA00046332"/>
    </source>
</evidence>
<dbReference type="PANTHER" id="PTHR37424:SF1">
    <property type="entry name" value="BACTERIOFERRITIN-ASSOCIATED FERREDOXIN"/>
    <property type="match status" value="1"/>
</dbReference>
<dbReference type="GO" id="GO:0046872">
    <property type="term" value="F:metal ion binding"/>
    <property type="evidence" value="ECO:0007669"/>
    <property type="project" value="UniProtKB-KW"/>
</dbReference>
<evidence type="ECO:0000256" key="4">
    <source>
        <dbReference type="ARBA" id="ARBA00022982"/>
    </source>
</evidence>
<evidence type="ECO:0000256" key="3">
    <source>
        <dbReference type="ARBA" id="ARBA00022723"/>
    </source>
</evidence>
<dbReference type="RefSeq" id="WP_142894121.1">
    <property type="nucleotide sequence ID" value="NZ_ML660052.1"/>
</dbReference>
<dbReference type="GO" id="GO:0051537">
    <property type="term" value="F:2 iron, 2 sulfur cluster binding"/>
    <property type="evidence" value="ECO:0007669"/>
    <property type="project" value="UniProtKB-KW"/>
</dbReference>
<keyword evidence="5" id="KW-0408">Iron</keyword>
<sequence length="96" mass="10241">MYVCLCNGYRDSEISEIARDGVRCAKRAYFAMGSGPRCGQCLDMAQDIIDDVHESESSACSSYPTANDRQLAATGLPVGGGDAPVTQRPQVSFSKS</sequence>
<dbReference type="Gene3D" id="1.10.10.1100">
    <property type="entry name" value="BFD-like [2Fe-2S]-binding domain"/>
    <property type="match status" value="1"/>
</dbReference>
<keyword evidence="6" id="KW-0411">Iron-sulfur</keyword>
<dbReference type="InterPro" id="IPR041854">
    <property type="entry name" value="BFD-like_2Fe2S-bd_dom_sf"/>
</dbReference>
<proteinExistence type="inferred from homology"/>
<dbReference type="AlphaFoldDB" id="A0A545U119"/>
<dbReference type="Proteomes" id="UP000315252">
    <property type="component" value="Unassembled WGS sequence"/>
</dbReference>
<keyword evidence="1" id="KW-0813">Transport</keyword>
<keyword evidence="2" id="KW-0001">2Fe-2S</keyword>
<keyword evidence="3" id="KW-0479">Metal-binding</keyword>
<name>A0A545U119_9PROT</name>